<sequence>MPYEHSLYGCPVDATLNVISGKWKPQILRLLFQGTRRFGVLQRSIPGISRHVLTTQLRELEQDGIIQRTVFAEVPPKVEYSLTEFGKTLEPVLTGLLTWGEHYIQQQDKQKSAT</sequence>
<dbReference type="GO" id="GO:0003677">
    <property type="term" value="F:DNA binding"/>
    <property type="evidence" value="ECO:0007669"/>
    <property type="project" value="UniProtKB-KW"/>
</dbReference>
<dbReference type="PANTHER" id="PTHR33204">
    <property type="entry name" value="TRANSCRIPTIONAL REGULATOR, MARR FAMILY"/>
    <property type="match status" value="1"/>
</dbReference>
<proteinExistence type="predicted"/>
<dbReference type="SUPFAM" id="SSF46785">
    <property type="entry name" value="Winged helix' DNA-binding domain"/>
    <property type="match status" value="1"/>
</dbReference>
<feature type="domain" description="HTH hxlR-type" evidence="4">
    <location>
        <begin position="10"/>
        <end position="108"/>
    </location>
</feature>
<dbReference type="InterPro" id="IPR036388">
    <property type="entry name" value="WH-like_DNA-bd_sf"/>
</dbReference>
<dbReference type="AlphaFoldDB" id="A0A326U3F5"/>
<dbReference type="EMBL" id="QKUF01000017">
    <property type="protein sequence ID" value="PZW25714.1"/>
    <property type="molecule type" value="Genomic_DNA"/>
</dbReference>
<dbReference type="Gene3D" id="1.10.10.10">
    <property type="entry name" value="Winged helix-like DNA-binding domain superfamily/Winged helix DNA-binding domain"/>
    <property type="match status" value="1"/>
</dbReference>
<keyword evidence="2" id="KW-0238">DNA-binding</keyword>
<evidence type="ECO:0000259" key="4">
    <source>
        <dbReference type="PROSITE" id="PS51118"/>
    </source>
</evidence>
<dbReference type="PROSITE" id="PS51118">
    <property type="entry name" value="HTH_HXLR"/>
    <property type="match status" value="1"/>
</dbReference>
<dbReference type="Proteomes" id="UP000248806">
    <property type="component" value="Unassembled WGS sequence"/>
</dbReference>
<keyword evidence="6" id="KW-1185">Reference proteome</keyword>
<organism evidence="5 6">
    <name type="scientific">Thermosporothrix hazakensis</name>
    <dbReference type="NCBI Taxonomy" id="644383"/>
    <lineage>
        <taxon>Bacteria</taxon>
        <taxon>Bacillati</taxon>
        <taxon>Chloroflexota</taxon>
        <taxon>Ktedonobacteria</taxon>
        <taxon>Ktedonobacterales</taxon>
        <taxon>Thermosporotrichaceae</taxon>
        <taxon>Thermosporothrix</taxon>
    </lineage>
</organism>
<reference evidence="5 6" key="1">
    <citation type="submission" date="2018-06" db="EMBL/GenBank/DDBJ databases">
        <title>Genomic Encyclopedia of Archaeal and Bacterial Type Strains, Phase II (KMG-II): from individual species to whole genera.</title>
        <authorList>
            <person name="Goeker M."/>
        </authorList>
    </citation>
    <scope>NUCLEOTIDE SEQUENCE [LARGE SCALE GENOMIC DNA]</scope>
    <source>
        <strain evidence="5 6">ATCC BAA-1881</strain>
    </source>
</reference>
<protein>
    <submittedName>
        <fullName evidence="5">HxlR family transcriptional regulator</fullName>
    </submittedName>
</protein>
<keyword evidence="1" id="KW-0805">Transcription regulation</keyword>
<evidence type="ECO:0000256" key="2">
    <source>
        <dbReference type="ARBA" id="ARBA00023125"/>
    </source>
</evidence>
<evidence type="ECO:0000313" key="6">
    <source>
        <dbReference type="Proteomes" id="UP000248806"/>
    </source>
</evidence>
<dbReference type="PANTHER" id="PTHR33204:SF29">
    <property type="entry name" value="TRANSCRIPTIONAL REGULATOR"/>
    <property type="match status" value="1"/>
</dbReference>
<dbReference type="InterPro" id="IPR036390">
    <property type="entry name" value="WH_DNA-bd_sf"/>
</dbReference>
<evidence type="ECO:0000313" key="5">
    <source>
        <dbReference type="EMBL" id="PZW25714.1"/>
    </source>
</evidence>
<name>A0A326U3F5_THEHA</name>
<evidence type="ECO:0000256" key="3">
    <source>
        <dbReference type="ARBA" id="ARBA00023163"/>
    </source>
</evidence>
<evidence type="ECO:0000256" key="1">
    <source>
        <dbReference type="ARBA" id="ARBA00023015"/>
    </source>
</evidence>
<comment type="caution">
    <text evidence="5">The sequence shown here is derived from an EMBL/GenBank/DDBJ whole genome shotgun (WGS) entry which is preliminary data.</text>
</comment>
<gene>
    <name evidence="5" type="ORF">EI42_04207</name>
</gene>
<accession>A0A326U3F5</accession>
<keyword evidence="3" id="KW-0804">Transcription</keyword>
<dbReference type="OrthoDB" id="9791143at2"/>
<dbReference type="RefSeq" id="WP_111324541.1">
    <property type="nucleotide sequence ID" value="NZ_BIFX01000001.1"/>
</dbReference>
<dbReference type="Pfam" id="PF01638">
    <property type="entry name" value="HxlR"/>
    <property type="match status" value="1"/>
</dbReference>
<dbReference type="InterPro" id="IPR002577">
    <property type="entry name" value="HTH_HxlR"/>
</dbReference>